<comment type="caution">
    <text evidence="1">The sequence shown here is derived from an EMBL/GenBank/DDBJ whole genome shotgun (WGS) entry which is preliminary data.</text>
</comment>
<dbReference type="EMBL" id="BONY01000016">
    <property type="protein sequence ID" value="GIH05047.1"/>
    <property type="molecule type" value="Genomic_DNA"/>
</dbReference>
<accession>A0A8J3Q8A2</accession>
<evidence type="ECO:0000313" key="1">
    <source>
        <dbReference type="EMBL" id="GIH05047.1"/>
    </source>
</evidence>
<dbReference type="Proteomes" id="UP000612899">
    <property type="component" value="Unassembled WGS sequence"/>
</dbReference>
<gene>
    <name evidence="1" type="ORF">Rhe02_31140</name>
</gene>
<evidence type="ECO:0000313" key="2">
    <source>
        <dbReference type="Proteomes" id="UP000612899"/>
    </source>
</evidence>
<protein>
    <submittedName>
        <fullName evidence="1">Uncharacterized protein</fullName>
    </submittedName>
</protein>
<reference evidence="1" key="1">
    <citation type="submission" date="2021-01" db="EMBL/GenBank/DDBJ databases">
        <title>Whole genome shotgun sequence of Rhizocola hellebori NBRC 109834.</title>
        <authorList>
            <person name="Komaki H."/>
            <person name="Tamura T."/>
        </authorList>
    </citation>
    <scope>NUCLEOTIDE SEQUENCE</scope>
    <source>
        <strain evidence="1">NBRC 109834</strain>
    </source>
</reference>
<keyword evidence="2" id="KW-1185">Reference proteome</keyword>
<name>A0A8J3Q8A2_9ACTN</name>
<sequence length="117" mass="12548">MATPYGPLEAYLQESSTPYGLYGRAAMRSLINGNLSYVSGWLPEGSNAYIQTATATDGVVGYFGGSRILATDYGPASYGVQHNAPSNGTYGRFGWFNGLTQLFYPDGSGWFPLYFGG</sequence>
<organism evidence="1 2">
    <name type="scientific">Rhizocola hellebori</name>
    <dbReference type="NCBI Taxonomy" id="1392758"/>
    <lineage>
        <taxon>Bacteria</taxon>
        <taxon>Bacillati</taxon>
        <taxon>Actinomycetota</taxon>
        <taxon>Actinomycetes</taxon>
        <taxon>Micromonosporales</taxon>
        <taxon>Micromonosporaceae</taxon>
        <taxon>Rhizocola</taxon>
    </lineage>
</organism>
<dbReference type="AlphaFoldDB" id="A0A8J3Q8A2"/>
<proteinExistence type="predicted"/>